<evidence type="ECO:0000256" key="1">
    <source>
        <dbReference type="ARBA" id="ARBA00010568"/>
    </source>
</evidence>
<organism evidence="3 4">
    <name type="scientific">Viridothelium virens</name>
    <name type="common">Speckled blister lichen</name>
    <name type="synonym">Trypethelium virens</name>
    <dbReference type="NCBI Taxonomy" id="1048519"/>
    <lineage>
        <taxon>Eukaryota</taxon>
        <taxon>Fungi</taxon>
        <taxon>Dikarya</taxon>
        <taxon>Ascomycota</taxon>
        <taxon>Pezizomycotina</taxon>
        <taxon>Dothideomycetes</taxon>
        <taxon>Dothideomycetes incertae sedis</taxon>
        <taxon>Trypetheliales</taxon>
        <taxon>Trypetheliaceae</taxon>
        <taxon>Viridothelium</taxon>
    </lineage>
</organism>
<feature type="region of interest" description="Disordered" evidence="2">
    <location>
        <begin position="60"/>
        <end position="81"/>
    </location>
</feature>
<accession>A0A6A6H8P2</accession>
<evidence type="ECO:0000313" key="4">
    <source>
        <dbReference type="Proteomes" id="UP000800092"/>
    </source>
</evidence>
<reference evidence="3" key="1">
    <citation type="journal article" date="2020" name="Stud. Mycol.">
        <title>101 Dothideomycetes genomes: a test case for predicting lifestyles and emergence of pathogens.</title>
        <authorList>
            <person name="Haridas S."/>
            <person name="Albert R."/>
            <person name="Binder M."/>
            <person name="Bloem J."/>
            <person name="Labutti K."/>
            <person name="Salamov A."/>
            <person name="Andreopoulos B."/>
            <person name="Baker S."/>
            <person name="Barry K."/>
            <person name="Bills G."/>
            <person name="Bluhm B."/>
            <person name="Cannon C."/>
            <person name="Castanera R."/>
            <person name="Culley D."/>
            <person name="Daum C."/>
            <person name="Ezra D."/>
            <person name="Gonzalez J."/>
            <person name="Henrissat B."/>
            <person name="Kuo A."/>
            <person name="Liang C."/>
            <person name="Lipzen A."/>
            <person name="Lutzoni F."/>
            <person name="Magnuson J."/>
            <person name="Mondo S."/>
            <person name="Nolan M."/>
            <person name="Ohm R."/>
            <person name="Pangilinan J."/>
            <person name="Park H.-J."/>
            <person name="Ramirez L."/>
            <person name="Alfaro M."/>
            <person name="Sun H."/>
            <person name="Tritt A."/>
            <person name="Yoshinaga Y."/>
            <person name="Zwiers L.-H."/>
            <person name="Turgeon B."/>
            <person name="Goodwin S."/>
            <person name="Spatafora J."/>
            <person name="Crous P."/>
            <person name="Grigoriev I."/>
        </authorList>
    </citation>
    <scope>NUCLEOTIDE SEQUENCE</scope>
    <source>
        <strain evidence="3">Tuck. ex Michener</strain>
    </source>
</reference>
<feature type="compositionally biased region" description="Low complexity" evidence="2">
    <location>
        <begin position="302"/>
        <end position="312"/>
    </location>
</feature>
<dbReference type="InterPro" id="IPR015034">
    <property type="entry name" value="Bles03"/>
</dbReference>
<evidence type="ECO:0000256" key="2">
    <source>
        <dbReference type="SAM" id="MobiDB-lite"/>
    </source>
</evidence>
<dbReference type="Gene3D" id="3.30.760.10">
    <property type="entry name" value="RNA Cap, Translation Initiation Factor Eif4e"/>
    <property type="match status" value="1"/>
</dbReference>
<dbReference type="AlphaFoldDB" id="A0A6A6H8P2"/>
<evidence type="ECO:0000313" key="3">
    <source>
        <dbReference type="EMBL" id="KAF2234040.1"/>
    </source>
</evidence>
<proteinExistence type="inferred from homology"/>
<dbReference type="Pfam" id="PF08939">
    <property type="entry name" value="Bles03"/>
    <property type="match status" value="1"/>
</dbReference>
<dbReference type="InterPro" id="IPR023398">
    <property type="entry name" value="TIF_eIF4e-like"/>
</dbReference>
<dbReference type="EMBL" id="ML991801">
    <property type="protein sequence ID" value="KAF2234040.1"/>
    <property type="molecule type" value="Genomic_DNA"/>
</dbReference>
<protein>
    <submittedName>
        <fullName evidence="3">DUF1917-domain-containing protein</fullName>
    </submittedName>
</protein>
<keyword evidence="4" id="KW-1185">Reference proteome</keyword>
<dbReference type="Proteomes" id="UP000800092">
    <property type="component" value="Unassembled WGS sequence"/>
</dbReference>
<dbReference type="OrthoDB" id="10067381at2759"/>
<name>A0A6A6H8P2_VIRVR</name>
<dbReference type="SUPFAM" id="SSF55418">
    <property type="entry name" value="eIF4e-like"/>
    <property type="match status" value="1"/>
</dbReference>
<dbReference type="PANTHER" id="PTHR31977">
    <property type="entry name" value="UPF0696 PROTEIN C11ORF68"/>
    <property type="match status" value="1"/>
</dbReference>
<dbReference type="PANTHER" id="PTHR31977:SF1">
    <property type="entry name" value="UPF0696 PROTEIN C11ORF68"/>
    <property type="match status" value="1"/>
</dbReference>
<gene>
    <name evidence="3" type="ORF">EV356DRAFT_533101</name>
</gene>
<comment type="similarity">
    <text evidence="1">Belongs to the UPF0696 family.</text>
</comment>
<sequence length="326" mass="36466">MEEAGQFVSGSGWISDESSFYGDDDLQSTLEGQCESSMQHGDWTIPPAYMVPIAKATRKSVNKSTEDPSPLYNPFEGQPNNAKQLSETVAEFTKRLPPLTSRQEDVGEWIWIANAHAEKPRSPRMEEFIEGGQALLEKYMNHRRKLEETSPKLGKSAITKRLSLTRDDLKQSINELAVETGVVGGKWMLRPSFEDLPRVWRLVAEAVAEGRLGPCAKVPPEGSTHRSSTNESVVIVYTNDFTDQKDVKRVLQELVDIGLAPQEGSGRATYYKTDAYTYLGISSENHYNLRASLYTSTEMMKMTPKTGPQTPGKGKKRTLDSYFRTS</sequence>
<feature type="region of interest" description="Disordered" evidence="2">
    <location>
        <begin position="302"/>
        <end position="326"/>
    </location>
</feature>